<dbReference type="GO" id="GO:0005829">
    <property type="term" value="C:cytosol"/>
    <property type="evidence" value="ECO:0007669"/>
    <property type="project" value="TreeGrafter"/>
</dbReference>
<evidence type="ECO:0000256" key="2">
    <source>
        <dbReference type="ARBA" id="ARBA00023125"/>
    </source>
</evidence>
<dbReference type="AlphaFoldDB" id="A0A5E4UJC5"/>
<sequence length="261" mass="29026">MYESHFLADAERRFGAVDAFSTVSDGMSSELISHPPAECGTCELRHPCVASKLNDHDTARLKSVVRTWRMVRQGHALYRTGDSFQSLYAVRSGSFKTVAQHSLGRQYVSGFHLPGELLGLDGIVAESHPCDAFALEDSAVCVIPFQPLEVLCRELTALQQHIHRLMSAEIVRETAQMVLLGSMSADQRVATFLLNLSNRFEQRGYSPREFTLRMTREDIGSHLGMKLETVSRSLSRFQRGGLILVSGKRITLLDREALGAC</sequence>
<dbReference type="CDD" id="cd00092">
    <property type="entry name" value="HTH_CRP"/>
    <property type="match status" value="1"/>
</dbReference>
<evidence type="ECO:0000313" key="6">
    <source>
        <dbReference type="EMBL" id="VVE00088.1"/>
    </source>
</evidence>
<dbReference type="SMART" id="SM00419">
    <property type="entry name" value="HTH_CRP"/>
    <property type="match status" value="1"/>
</dbReference>
<evidence type="ECO:0000313" key="7">
    <source>
        <dbReference type="Proteomes" id="UP000396788"/>
    </source>
</evidence>
<accession>A0A5E4UJC5</accession>
<feature type="domain" description="HTH crp-type" evidence="5">
    <location>
        <begin position="183"/>
        <end position="256"/>
    </location>
</feature>
<evidence type="ECO:0000259" key="5">
    <source>
        <dbReference type="PROSITE" id="PS51063"/>
    </source>
</evidence>
<dbReference type="Pfam" id="PF00027">
    <property type="entry name" value="cNMP_binding"/>
    <property type="match status" value="1"/>
</dbReference>
<name>A0A5E4UJC5_9BURK</name>
<keyword evidence="3" id="KW-0804">Transcription</keyword>
<dbReference type="InterPro" id="IPR018490">
    <property type="entry name" value="cNMP-bd_dom_sf"/>
</dbReference>
<dbReference type="PROSITE" id="PS51063">
    <property type="entry name" value="HTH_CRP_2"/>
    <property type="match status" value="1"/>
</dbReference>
<evidence type="ECO:0000256" key="1">
    <source>
        <dbReference type="ARBA" id="ARBA00023015"/>
    </source>
</evidence>
<gene>
    <name evidence="6" type="primary">anr</name>
    <name evidence="6" type="ORF">PCE31107_02097</name>
</gene>
<dbReference type="GO" id="GO:0003677">
    <property type="term" value="F:DNA binding"/>
    <property type="evidence" value="ECO:0007669"/>
    <property type="project" value="UniProtKB-KW"/>
</dbReference>
<dbReference type="Proteomes" id="UP000396788">
    <property type="component" value="Unassembled WGS sequence"/>
</dbReference>
<dbReference type="SUPFAM" id="SSF51206">
    <property type="entry name" value="cAMP-binding domain-like"/>
    <property type="match status" value="1"/>
</dbReference>
<protein>
    <submittedName>
        <fullName evidence="6">Transcriptional activator protein Anr</fullName>
    </submittedName>
</protein>
<keyword evidence="2" id="KW-0238">DNA-binding</keyword>
<feature type="domain" description="Cyclic nucleotide-binding" evidence="4">
    <location>
        <begin position="49"/>
        <end position="129"/>
    </location>
</feature>
<dbReference type="Gene3D" id="2.60.120.10">
    <property type="entry name" value="Jelly Rolls"/>
    <property type="match status" value="1"/>
</dbReference>
<dbReference type="InterPro" id="IPR000595">
    <property type="entry name" value="cNMP-bd_dom"/>
</dbReference>
<dbReference type="InterPro" id="IPR012318">
    <property type="entry name" value="HTH_CRP"/>
</dbReference>
<reference evidence="6 7" key="1">
    <citation type="submission" date="2019-08" db="EMBL/GenBank/DDBJ databases">
        <authorList>
            <person name="Peeters C."/>
        </authorList>
    </citation>
    <scope>NUCLEOTIDE SEQUENCE [LARGE SCALE GENOMIC DNA]</scope>
    <source>
        <strain evidence="6 7">LMG 31107</strain>
    </source>
</reference>
<dbReference type="InterPro" id="IPR036390">
    <property type="entry name" value="WH_DNA-bd_sf"/>
</dbReference>
<dbReference type="FunFam" id="1.10.10.10:FF:000028">
    <property type="entry name" value="Fumarate/nitrate reduction transcriptional regulator Fnr"/>
    <property type="match status" value="1"/>
</dbReference>
<evidence type="ECO:0000259" key="4">
    <source>
        <dbReference type="PROSITE" id="PS50042"/>
    </source>
</evidence>
<dbReference type="InterPro" id="IPR014710">
    <property type="entry name" value="RmlC-like_jellyroll"/>
</dbReference>
<dbReference type="GO" id="GO:0003700">
    <property type="term" value="F:DNA-binding transcription factor activity"/>
    <property type="evidence" value="ECO:0007669"/>
    <property type="project" value="TreeGrafter"/>
</dbReference>
<dbReference type="CDD" id="cd00038">
    <property type="entry name" value="CAP_ED"/>
    <property type="match status" value="1"/>
</dbReference>
<dbReference type="EMBL" id="CABPRY010000003">
    <property type="protein sequence ID" value="VVE00088.1"/>
    <property type="molecule type" value="Genomic_DNA"/>
</dbReference>
<dbReference type="SMART" id="SM00100">
    <property type="entry name" value="cNMP"/>
    <property type="match status" value="1"/>
</dbReference>
<dbReference type="InterPro" id="IPR036388">
    <property type="entry name" value="WH-like_DNA-bd_sf"/>
</dbReference>
<dbReference type="PRINTS" id="PR00034">
    <property type="entry name" value="HTHCRP"/>
</dbReference>
<dbReference type="Pfam" id="PF13545">
    <property type="entry name" value="HTH_Crp_2"/>
    <property type="match status" value="1"/>
</dbReference>
<evidence type="ECO:0000256" key="3">
    <source>
        <dbReference type="ARBA" id="ARBA00023163"/>
    </source>
</evidence>
<organism evidence="6 7">
    <name type="scientific">Pandoraea cepalis</name>
    <dbReference type="NCBI Taxonomy" id="2508294"/>
    <lineage>
        <taxon>Bacteria</taxon>
        <taxon>Pseudomonadati</taxon>
        <taxon>Pseudomonadota</taxon>
        <taxon>Betaproteobacteria</taxon>
        <taxon>Burkholderiales</taxon>
        <taxon>Burkholderiaceae</taxon>
        <taxon>Pandoraea</taxon>
    </lineage>
</organism>
<dbReference type="PROSITE" id="PS50042">
    <property type="entry name" value="CNMP_BINDING_3"/>
    <property type="match status" value="1"/>
</dbReference>
<dbReference type="PANTHER" id="PTHR24567">
    <property type="entry name" value="CRP FAMILY TRANSCRIPTIONAL REGULATORY PROTEIN"/>
    <property type="match status" value="1"/>
</dbReference>
<dbReference type="InterPro" id="IPR050397">
    <property type="entry name" value="Env_Response_Regulators"/>
</dbReference>
<dbReference type="PANTHER" id="PTHR24567:SF75">
    <property type="entry name" value="FUMARATE AND NITRATE REDUCTION REGULATORY PROTEIN"/>
    <property type="match status" value="1"/>
</dbReference>
<proteinExistence type="predicted"/>
<dbReference type="RefSeq" id="WP_150608226.1">
    <property type="nucleotide sequence ID" value="NZ_CABPRY010000003.1"/>
</dbReference>
<keyword evidence="1" id="KW-0805">Transcription regulation</keyword>
<dbReference type="Gene3D" id="1.10.10.10">
    <property type="entry name" value="Winged helix-like DNA-binding domain superfamily/Winged helix DNA-binding domain"/>
    <property type="match status" value="1"/>
</dbReference>
<dbReference type="SUPFAM" id="SSF46785">
    <property type="entry name" value="Winged helix' DNA-binding domain"/>
    <property type="match status" value="1"/>
</dbReference>